<comment type="caution">
    <text evidence="2">The sequence shown here is derived from an EMBL/GenBank/DDBJ whole genome shotgun (WGS) entry which is preliminary data.</text>
</comment>
<dbReference type="SUPFAM" id="SSF55874">
    <property type="entry name" value="ATPase domain of HSP90 chaperone/DNA topoisomerase II/histidine kinase"/>
    <property type="match status" value="1"/>
</dbReference>
<dbReference type="Gene3D" id="3.30.565.10">
    <property type="entry name" value="Histidine kinase-like ATPase, C-terminal domain"/>
    <property type="match status" value="1"/>
</dbReference>
<dbReference type="InterPro" id="IPR036890">
    <property type="entry name" value="HATPase_C_sf"/>
</dbReference>
<evidence type="ECO:0000256" key="1">
    <source>
        <dbReference type="SAM" id="MobiDB-lite"/>
    </source>
</evidence>
<proteinExistence type="predicted"/>
<feature type="compositionally biased region" description="Polar residues" evidence="1">
    <location>
        <begin position="125"/>
        <end position="140"/>
    </location>
</feature>
<dbReference type="EMBL" id="SNRW01008892">
    <property type="protein sequence ID" value="KAA6378831.1"/>
    <property type="molecule type" value="Genomic_DNA"/>
</dbReference>
<protein>
    <recommendedName>
        <fullName evidence="4">Histidine kinase/HSP90-like ATPase domain-containing protein</fullName>
    </recommendedName>
</protein>
<sequence length="159" mass="17597">MGIEEDEIQNVIEYGVGGSNAANRRSMGGGFGLTKAYYFSKQFNGSFTVRSAVGVGSTFIITIPCPTQFHVIHPLSKQERSVSAERIIVSNRFDQQKSALSLTRLEAEKQKQYIDKRQGERLRQKQQISLQSIKDSSASNRAEDASVGDSVEMKMNGSK</sequence>
<dbReference type="OrthoDB" id="60033at2759"/>
<evidence type="ECO:0000313" key="3">
    <source>
        <dbReference type="Proteomes" id="UP000324800"/>
    </source>
</evidence>
<organism evidence="2 3">
    <name type="scientific">Streblomastix strix</name>
    <dbReference type="NCBI Taxonomy" id="222440"/>
    <lineage>
        <taxon>Eukaryota</taxon>
        <taxon>Metamonada</taxon>
        <taxon>Preaxostyla</taxon>
        <taxon>Oxymonadida</taxon>
        <taxon>Streblomastigidae</taxon>
        <taxon>Streblomastix</taxon>
    </lineage>
</organism>
<dbReference type="Proteomes" id="UP000324800">
    <property type="component" value="Unassembled WGS sequence"/>
</dbReference>
<evidence type="ECO:0008006" key="4">
    <source>
        <dbReference type="Google" id="ProtNLM"/>
    </source>
</evidence>
<feature type="region of interest" description="Disordered" evidence="1">
    <location>
        <begin position="116"/>
        <end position="159"/>
    </location>
</feature>
<accession>A0A5J4V8Q9</accession>
<dbReference type="AlphaFoldDB" id="A0A5J4V8Q9"/>
<name>A0A5J4V8Q9_9EUKA</name>
<gene>
    <name evidence="2" type="ORF">EZS28_025643</name>
</gene>
<reference evidence="2 3" key="1">
    <citation type="submission" date="2019-03" db="EMBL/GenBank/DDBJ databases">
        <title>Single cell metagenomics reveals metabolic interactions within the superorganism composed of flagellate Streblomastix strix and complex community of Bacteroidetes bacteria on its surface.</title>
        <authorList>
            <person name="Treitli S.C."/>
            <person name="Kolisko M."/>
            <person name="Husnik F."/>
            <person name="Keeling P."/>
            <person name="Hampl V."/>
        </authorList>
    </citation>
    <scope>NUCLEOTIDE SEQUENCE [LARGE SCALE GENOMIC DNA]</scope>
    <source>
        <strain evidence="2">ST1C</strain>
    </source>
</reference>
<evidence type="ECO:0000313" key="2">
    <source>
        <dbReference type="EMBL" id="KAA6378831.1"/>
    </source>
</evidence>